<protein>
    <submittedName>
        <fullName evidence="1">Uncharacterized protein</fullName>
    </submittedName>
</protein>
<sequence length="103" mass="11691">MISRPRASRIASEQYTVVESVKGPMRVTDPKEDSLENESPPLHRLRGKPFGKPRSLRPILATQQLEFGGFMQHNRLSVSWDDLGEVLVYKAVEMSLIEVLDDL</sequence>
<name>A0ACC0GNZ6_9ERIC</name>
<keyword evidence="2" id="KW-1185">Reference proteome</keyword>
<dbReference type="Proteomes" id="UP001060215">
    <property type="component" value="Chromosome 8"/>
</dbReference>
<evidence type="ECO:0000313" key="2">
    <source>
        <dbReference type="Proteomes" id="UP001060215"/>
    </source>
</evidence>
<gene>
    <name evidence="1" type="ORF">LOK49_LG09G02502</name>
</gene>
<proteinExistence type="predicted"/>
<comment type="caution">
    <text evidence="1">The sequence shown here is derived from an EMBL/GenBank/DDBJ whole genome shotgun (WGS) entry which is preliminary data.</text>
</comment>
<reference evidence="1 2" key="1">
    <citation type="journal article" date="2022" name="Plant J.">
        <title>Chromosome-level genome of Camellia lanceoleosa provides a valuable resource for understanding genome evolution and self-incompatibility.</title>
        <authorList>
            <person name="Gong W."/>
            <person name="Xiao S."/>
            <person name="Wang L."/>
            <person name="Liao Z."/>
            <person name="Chang Y."/>
            <person name="Mo W."/>
            <person name="Hu G."/>
            <person name="Li W."/>
            <person name="Zhao G."/>
            <person name="Zhu H."/>
            <person name="Hu X."/>
            <person name="Ji K."/>
            <person name="Xiang X."/>
            <person name="Song Q."/>
            <person name="Yuan D."/>
            <person name="Jin S."/>
            <person name="Zhang L."/>
        </authorList>
    </citation>
    <scope>NUCLEOTIDE SEQUENCE [LARGE SCALE GENOMIC DNA]</scope>
    <source>
        <strain evidence="1">SQ_2022a</strain>
    </source>
</reference>
<dbReference type="EMBL" id="CM045765">
    <property type="protein sequence ID" value="KAI8001196.1"/>
    <property type="molecule type" value="Genomic_DNA"/>
</dbReference>
<organism evidence="1 2">
    <name type="scientific">Camellia lanceoleosa</name>
    <dbReference type="NCBI Taxonomy" id="1840588"/>
    <lineage>
        <taxon>Eukaryota</taxon>
        <taxon>Viridiplantae</taxon>
        <taxon>Streptophyta</taxon>
        <taxon>Embryophyta</taxon>
        <taxon>Tracheophyta</taxon>
        <taxon>Spermatophyta</taxon>
        <taxon>Magnoliopsida</taxon>
        <taxon>eudicotyledons</taxon>
        <taxon>Gunneridae</taxon>
        <taxon>Pentapetalae</taxon>
        <taxon>asterids</taxon>
        <taxon>Ericales</taxon>
        <taxon>Theaceae</taxon>
        <taxon>Camellia</taxon>
    </lineage>
</organism>
<evidence type="ECO:0000313" key="1">
    <source>
        <dbReference type="EMBL" id="KAI8001196.1"/>
    </source>
</evidence>
<accession>A0ACC0GNZ6</accession>